<dbReference type="STRING" id="5627.A0A1C7LVX5"/>
<proteinExistence type="predicted"/>
<name>A0A1C7LVX5_GRIFR</name>
<organism evidence="1 2">
    <name type="scientific">Grifola frondosa</name>
    <name type="common">Maitake</name>
    <name type="synonym">Polyporus frondosus</name>
    <dbReference type="NCBI Taxonomy" id="5627"/>
    <lineage>
        <taxon>Eukaryota</taxon>
        <taxon>Fungi</taxon>
        <taxon>Dikarya</taxon>
        <taxon>Basidiomycota</taxon>
        <taxon>Agaricomycotina</taxon>
        <taxon>Agaricomycetes</taxon>
        <taxon>Polyporales</taxon>
        <taxon>Grifolaceae</taxon>
        <taxon>Grifola</taxon>
    </lineage>
</organism>
<dbReference type="Proteomes" id="UP000092993">
    <property type="component" value="Unassembled WGS sequence"/>
</dbReference>
<evidence type="ECO:0000313" key="1">
    <source>
        <dbReference type="EMBL" id="OBZ68893.1"/>
    </source>
</evidence>
<comment type="caution">
    <text evidence="1">The sequence shown here is derived from an EMBL/GenBank/DDBJ whole genome shotgun (WGS) entry which is preliminary data.</text>
</comment>
<gene>
    <name evidence="1" type="ORF">A0H81_11399</name>
</gene>
<reference evidence="1 2" key="1">
    <citation type="submission" date="2016-03" db="EMBL/GenBank/DDBJ databases">
        <title>Whole genome sequencing of Grifola frondosa 9006-11.</title>
        <authorList>
            <person name="Min B."/>
            <person name="Park H."/>
            <person name="Kim J.-G."/>
            <person name="Cho H."/>
            <person name="Oh Y.-L."/>
            <person name="Kong W.-S."/>
            <person name="Choi I.-G."/>
        </authorList>
    </citation>
    <scope>NUCLEOTIDE SEQUENCE [LARGE SCALE GENOMIC DNA]</scope>
    <source>
        <strain evidence="1 2">9006-11</strain>
    </source>
</reference>
<dbReference type="EMBL" id="LUGG01000019">
    <property type="protein sequence ID" value="OBZ68893.1"/>
    <property type="molecule type" value="Genomic_DNA"/>
</dbReference>
<dbReference type="OrthoDB" id="5363962at2759"/>
<accession>A0A1C7LVX5</accession>
<evidence type="ECO:0000313" key="2">
    <source>
        <dbReference type="Proteomes" id="UP000092993"/>
    </source>
</evidence>
<sequence length="128" mass="14116">MADKAKATHEQLRCAKETISAALGEFVRDGVRRRIRVHRRGAVHSDIHMRGKLMLAGMGSRNVVLLSAAATREVAIHVIPLRIHVPALVLLASGKLLNTEKINMHRFALQDTARMFELFSEAVATTGI</sequence>
<protein>
    <submittedName>
        <fullName evidence="1">Uncharacterized protein</fullName>
    </submittedName>
</protein>
<dbReference type="AlphaFoldDB" id="A0A1C7LVX5"/>
<keyword evidence="2" id="KW-1185">Reference proteome</keyword>